<gene>
    <name evidence="2" type="ORF">LCGC14_1377110</name>
</gene>
<organism evidence="2">
    <name type="scientific">marine sediment metagenome</name>
    <dbReference type="NCBI Taxonomy" id="412755"/>
    <lineage>
        <taxon>unclassified sequences</taxon>
        <taxon>metagenomes</taxon>
        <taxon>ecological metagenomes</taxon>
    </lineage>
</organism>
<accession>A0A0F9MJ09</accession>
<name>A0A0F9MJ09_9ZZZZ</name>
<comment type="caution">
    <text evidence="2">The sequence shown here is derived from an EMBL/GenBank/DDBJ whole genome shotgun (WGS) entry which is preliminary data.</text>
</comment>
<proteinExistence type="predicted"/>
<reference evidence="2" key="1">
    <citation type="journal article" date="2015" name="Nature">
        <title>Complex archaea that bridge the gap between prokaryotes and eukaryotes.</title>
        <authorList>
            <person name="Spang A."/>
            <person name="Saw J.H."/>
            <person name="Jorgensen S.L."/>
            <person name="Zaremba-Niedzwiedzka K."/>
            <person name="Martijn J."/>
            <person name="Lind A.E."/>
            <person name="van Eijk R."/>
            <person name="Schleper C."/>
            <person name="Guy L."/>
            <person name="Ettema T.J."/>
        </authorList>
    </citation>
    <scope>NUCLEOTIDE SEQUENCE</scope>
</reference>
<sequence>MSKTRSESAANQTAQHTPKPWLIEETRNAKKWPLFEITAGNHSIADLLVSGPGESHDADGGQARQNAHLIAAAPDMLVALEECVAEWDAKWEDLPEGHGTPQDPPSILFARDAIAKAEGK</sequence>
<feature type="region of interest" description="Disordered" evidence="1">
    <location>
        <begin position="1"/>
        <end position="24"/>
    </location>
</feature>
<protein>
    <submittedName>
        <fullName evidence="2">Uncharacterized protein</fullName>
    </submittedName>
</protein>
<feature type="compositionally biased region" description="Polar residues" evidence="1">
    <location>
        <begin position="7"/>
        <end position="16"/>
    </location>
</feature>
<evidence type="ECO:0000256" key="1">
    <source>
        <dbReference type="SAM" id="MobiDB-lite"/>
    </source>
</evidence>
<dbReference type="EMBL" id="LAZR01008756">
    <property type="protein sequence ID" value="KKM76730.1"/>
    <property type="molecule type" value="Genomic_DNA"/>
</dbReference>
<dbReference type="AlphaFoldDB" id="A0A0F9MJ09"/>
<evidence type="ECO:0000313" key="2">
    <source>
        <dbReference type="EMBL" id="KKM76730.1"/>
    </source>
</evidence>